<dbReference type="Pfam" id="PF11171">
    <property type="entry name" value="DUF2958"/>
    <property type="match status" value="1"/>
</dbReference>
<accession>A0ABN0NNL7</accession>
<dbReference type="Proteomes" id="UP000016660">
    <property type="component" value="Unassembled WGS sequence"/>
</dbReference>
<dbReference type="InterPro" id="IPR021341">
    <property type="entry name" value="DUF2958"/>
</dbReference>
<dbReference type="EMBL" id="AWUY01000316">
    <property type="protein sequence ID" value="ERJ70963.1"/>
    <property type="molecule type" value="Genomic_DNA"/>
</dbReference>
<reference evidence="1 2" key="1">
    <citation type="submission" date="2013-06" db="EMBL/GenBank/DDBJ databases">
        <authorList>
            <person name="Weinstock G."/>
            <person name="Sodergren E."/>
            <person name="Lobos E.A."/>
            <person name="Fulton L."/>
            <person name="Fulton R."/>
            <person name="Courtney L."/>
            <person name="Fronick C."/>
            <person name="O'Laughlin M."/>
            <person name="Godfrey J."/>
            <person name="Wilson R.M."/>
            <person name="Miner T."/>
            <person name="Farmer C."/>
            <person name="Delehaunty K."/>
            <person name="Cordes M."/>
            <person name="Minx P."/>
            <person name="Tomlinson C."/>
            <person name="Chen J."/>
            <person name="Wollam A."/>
            <person name="Pepin K.H."/>
            <person name="Bhonagiri V."/>
            <person name="Zhang X."/>
            <person name="Warren W."/>
            <person name="Mitreva M."/>
            <person name="Mardis E.R."/>
            <person name="Wilson R.K."/>
        </authorList>
    </citation>
    <scope>NUCLEOTIDE SEQUENCE [LARGE SCALE GENOMIC DNA]</scope>
    <source>
        <strain evidence="1 2">ATCC 29426</strain>
    </source>
</reference>
<organism evidence="1 2">
    <name type="scientific">Prevotella disiens JCM 6334 = ATCC 29426</name>
    <dbReference type="NCBI Taxonomy" id="1235811"/>
    <lineage>
        <taxon>Bacteria</taxon>
        <taxon>Pseudomonadati</taxon>
        <taxon>Bacteroidota</taxon>
        <taxon>Bacteroidia</taxon>
        <taxon>Bacteroidales</taxon>
        <taxon>Prevotellaceae</taxon>
        <taxon>Prevotella</taxon>
    </lineage>
</organism>
<feature type="non-terminal residue" evidence="1">
    <location>
        <position position="208"/>
    </location>
</feature>
<gene>
    <name evidence="1" type="ORF">HMPREF0653_02667</name>
</gene>
<evidence type="ECO:0000313" key="1">
    <source>
        <dbReference type="EMBL" id="ERJ70963.1"/>
    </source>
</evidence>
<evidence type="ECO:0000313" key="2">
    <source>
        <dbReference type="Proteomes" id="UP000016660"/>
    </source>
</evidence>
<comment type="caution">
    <text evidence="1">The sequence shown here is derived from an EMBL/GenBank/DDBJ whole genome shotgun (WGS) entry which is preliminary data.</text>
</comment>
<protein>
    <submittedName>
        <fullName evidence="1">Uncharacterized protein</fullName>
    </submittedName>
</protein>
<feature type="non-terminal residue" evidence="1">
    <location>
        <position position="1"/>
    </location>
</feature>
<sequence>SSVVFKHNSLFAGDWKDIAHRIIATERIMGKDPYGKPAWEYRFDGSIDDMAESIRAQLSLEFEQRFDRKLYETGIPMTEEERQKEAEKQLRKLGITVNLPKEDPKVHKEAKNAYNLMPDSIRKQLPKLYSTEKELIGDKVAYARYFFPMGAYTAYLLEYDPKTRIGFGVVTMGYGWELGNMSLDEMEEVKIHGLGIERDLYFSPKKLH</sequence>
<keyword evidence="2" id="KW-1185">Reference proteome</keyword>
<proteinExistence type="predicted"/>
<name>A0ABN0NNL7_9BACT</name>
<dbReference type="RefSeq" id="WP_021668787.1">
    <property type="nucleotide sequence ID" value="NZ_KI259343.1"/>
</dbReference>